<dbReference type="PROSITE" id="PS50895">
    <property type="entry name" value="SURF1"/>
    <property type="match status" value="1"/>
</dbReference>
<dbReference type="RefSeq" id="WP_197007234.1">
    <property type="nucleotide sequence ID" value="NZ_BONS01000019.1"/>
</dbReference>
<gene>
    <name evidence="7" type="ORF">IW245_006908</name>
</gene>
<keyword evidence="4 6" id="KW-1133">Transmembrane helix</keyword>
<protein>
    <recommendedName>
        <fullName evidence="6">SURF1-like protein</fullName>
    </recommendedName>
</protein>
<keyword evidence="3 6" id="KW-0812">Transmembrane</keyword>
<keyword evidence="5 6" id="KW-0472">Membrane</keyword>
<name>A0A8J7GX89_9ACTN</name>
<dbReference type="PANTHER" id="PTHR23427">
    <property type="entry name" value="SURFEIT LOCUS PROTEIN"/>
    <property type="match status" value="1"/>
</dbReference>
<dbReference type="CDD" id="cd06662">
    <property type="entry name" value="SURF1"/>
    <property type="match status" value="1"/>
</dbReference>
<comment type="caution">
    <text evidence="7">The sequence shown here is derived from an EMBL/GenBank/DDBJ whole genome shotgun (WGS) entry which is preliminary data.</text>
</comment>
<evidence type="ECO:0000256" key="2">
    <source>
        <dbReference type="ARBA" id="ARBA00007165"/>
    </source>
</evidence>
<evidence type="ECO:0000256" key="4">
    <source>
        <dbReference type="ARBA" id="ARBA00022989"/>
    </source>
</evidence>
<dbReference type="GO" id="GO:0005886">
    <property type="term" value="C:plasma membrane"/>
    <property type="evidence" value="ECO:0007669"/>
    <property type="project" value="UniProtKB-SubCell"/>
</dbReference>
<accession>A0A8J7GX89</accession>
<dbReference type="PANTHER" id="PTHR23427:SF2">
    <property type="entry name" value="SURFEIT LOCUS PROTEIN 1"/>
    <property type="match status" value="1"/>
</dbReference>
<organism evidence="7 8">
    <name type="scientific">Longispora fulva</name>
    <dbReference type="NCBI Taxonomy" id="619741"/>
    <lineage>
        <taxon>Bacteria</taxon>
        <taxon>Bacillati</taxon>
        <taxon>Actinomycetota</taxon>
        <taxon>Actinomycetes</taxon>
        <taxon>Micromonosporales</taxon>
        <taxon>Micromonosporaceae</taxon>
        <taxon>Longispora</taxon>
    </lineage>
</organism>
<dbReference type="Pfam" id="PF02104">
    <property type="entry name" value="SURF1"/>
    <property type="match status" value="1"/>
</dbReference>
<reference evidence="7" key="1">
    <citation type="submission" date="2020-11" db="EMBL/GenBank/DDBJ databases">
        <title>Sequencing the genomes of 1000 actinobacteria strains.</title>
        <authorList>
            <person name="Klenk H.-P."/>
        </authorList>
    </citation>
    <scope>NUCLEOTIDE SEQUENCE</scope>
    <source>
        <strain evidence="7">DSM 45356</strain>
    </source>
</reference>
<feature type="transmembrane region" description="Helical" evidence="6">
    <location>
        <begin position="213"/>
        <end position="233"/>
    </location>
</feature>
<keyword evidence="6" id="KW-1003">Cell membrane</keyword>
<comment type="similarity">
    <text evidence="2 6">Belongs to the SURF1 family.</text>
</comment>
<evidence type="ECO:0000313" key="7">
    <source>
        <dbReference type="EMBL" id="MBG6140714.1"/>
    </source>
</evidence>
<dbReference type="Proteomes" id="UP000622552">
    <property type="component" value="Unassembled WGS sequence"/>
</dbReference>
<feature type="transmembrane region" description="Helical" evidence="6">
    <location>
        <begin position="12"/>
        <end position="30"/>
    </location>
</feature>
<evidence type="ECO:0000256" key="5">
    <source>
        <dbReference type="ARBA" id="ARBA00023136"/>
    </source>
</evidence>
<evidence type="ECO:0000256" key="3">
    <source>
        <dbReference type="ARBA" id="ARBA00022692"/>
    </source>
</evidence>
<dbReference type="AlphaFoldDB" id="A0A8J7GX89"/>
<keyword evidence="8" id="KW-1185">Reference proteome</keyword>
<sequence length="254" mass="27250">MYRFLGTPRWLGLAALSLALCAGMVGLGYWQLQRYHQRAAINDRVDAAVVAPPVPVTDLSRPNTTPADELEYRQVTVSGVFDPSVVVLARGRTLDNKVGFEVLVPLRLADGSAVLVDRGWVPPAASGLNARPAVPSTPSGPVAVTGRLRLPESSPGPVDRGDGALEVRRIDPSRIARDLTYPVLGGWISAEHADPGFTAVPAEPERQPTWMNVAYVIQWWLFAGMALFGYFWLARKEAVTGDAERGGGALPSSG</sequence>
<proteinExistence type="inferred from homology"/>
<comment type="subcellular location">
    <subcellularLocation>
        <location evidence="6">Cell membrane</location>
        <topology evidence="6">Multi-pass membrane protein</topology>
    </subcellularLocation>
    <subcellularLocation>
        <location evidence="1">Membrane</location>
    </subcellularLocation>
</comment>
<dbReference type="InterPro" id="IPR002994">
    <property type="entry name" value="Surf1/Shy1"/>
</dbReference>
<evidence type="ECO:0000313" key="8">
    <source>
        <dbReference type="Proteomes" id="UP000622552"/>
    </source>
</evidence>
<evidence type="ECO:0000256" key="6">
    <source>
        <dbReference type="RuleBase" id="RU363076"/>
    </source>
</evidence>
<dbReference type="InterPro" id="IPR045214">
    <property type="entry name" value="Surf1/Surf4"/>
</dbReference>
<dbReference type="EMBL" id="JADOUF010000001">
    <property type="protein sequence ID" value="MBG6140714.1"/>
    <property type="molecule type" value="Genomic_DNA"/>
</dbReference>
<evidence type="ECO:0000256" key="1">
    <source>
        <dbReference type="ARBA" id="ARBA00004370"/>
    </source>
</evidence>